<name>A0A9W7DZQ4_9STRA</name>
<keyword evidence="3" id="KW-1185">Reference proteome</keyword>
<protein>
    <submittedName>
        <fullName evidence="2">Uncharacterized protein</fullName>
    </submittedName>
</protein>
<dbReference type="AlphaFoldDB" id="A0A9W7DZQ4"/>
<feature type="compositionally biased region" description="Low complexity" evidence="1">
    <location>
        <begin position="38"/>
        <end position="49"/>
    </location>
</feature>
<evidence type="ECO:0000256" key="1">
    <source>
        <dbReference type="SAM" id="MobiDB-lite"/>
    </source>
</evidence>
<proteinExistence type="predicted"/>
<dbReference type="EMBL" id="BRXW01000503">
    <property type="protein sequence ID" value="GMH60663.1"/>
    <property type="molecule type" value="Genomic_DNA"/>
</dbReference>
<organism evidence="2 3">
    <name type="scientific">Triparma laevis f. longispina</name>
    <dbReference type="NCBI Taxonomy" id="1714387"/>
    <lineage>
        <taxon>Eukaryota</taxon>
        <taxon>Sar</taxon>
        <taxon>Stramenopiles</taxon>
        <taxon>Ochrophyta</taxon>
        <taxon>Bolidophyceae</taxon>
        <taxon>Parmales</taxon>
        <taxon>Triparmaceae</taxon>
        <taxon>Triparma</taxon>
    </lineage>
</organism>
<sequence>MVNNQRSIRGISSGGLQEGMFMGAFPLLRLLASALFHPSSPSSKTSQPTDSDDEASNPPTPVKGGILSSLRRGSSHAVLLQSAASGCVEGCVVRIKEMEGLREVCGLGVRGKKMDGMFLEEEGGGSLFEEVDVRGERSFSGVSDNLGEIDSEINPPPTSPSSADGMLEDLTETINSLASSLITTPYTASDGIKLMAYNFGTANGLCLVCKGRWEDGRKCVEGYRTRIWTYFEGALESDEDIWESFSGLNHKQVFAKDSTSNTTAGFKLRCDPMTPNAGTATNEECMREVAKMLLRVSALINFMKRGGEGRRGGKGTS</sequence>
<reference evidence="3" key="1">
    <citation type="journal article" date="2023" name="Commun. Biol.">
        <title>Genome analysis of Parmales, the sister group of diatoms, reveals the evolutionary specialization of diatoms from phago-mixotrophs to photoautotrophs.</title>
        <authorList>
            <person name="Ban H."/>
            <person name="Sato S."/>
            <person name="Yoshikawa S."/>
            <person name="Yamada K."/>
            <person name="Nakamura Y."/>
            <person name="Ichinomiya M."/>
            <person name="Sato N."/>
            <person name="Blanc-Mathieu R."/>
            <person name="Endo H."/>
            <person name="Kuwata A."/>
            <person name="Ogata H."/>
        </authorList>
    </citation>
    <scope>NUCLEOTIDE SEQUENCE [LARGE SCALE GENOMIC DNA]</scope>
    <source>
        <strain evidence="3">NIES 3700</strain>
    </source>
</reference>
<feature type="region of interest" description="Disordered" evidence="1">
    <location>
        <begin position="38"/>
        <end position="68"/>
    </location>
</feature>
<gene>
    <name evidence="2" type="ORF">TrLO_g897</name>
</gene>
<dbReference type="Proteomes" id="UP001165122">
    <property type="component" value="Unassembled WGS sequence"/>
</dbReference>
<evidence type="ECO:0000313" key="2">
    <source>
        <dbReference type="EMBL" id="GMH60663.1"/>
    </source>
</evidence>
<accession>A0A9W7DZQ4</accession>
<comment type="caution">
    <text evidence="2">The sequence shown here is derived from an EMBL/GenBank/DDBJ whole genome shotgun (WGS) entry which is preliminary data.</text>
</comment>
<evidence type="ECO:0000313" key="3">
    <source>
        <dbReference type="Proteomes" id="UP001165122"/>
    </source>
</evidence>